<dbReference type="HOGENOM" id="CLU_893000_0_0_1"/>
<dbReference type="EMBL" id="ML005154">
    <property type="protein sequence ID" value="RKP19823.1"/>
    <property type="molecule type" value="Genomic_DNA"/>
</dbReference>
<evidence type="ECO:0000313" key="1">
    <source>
        <dbReference type="EMBL" id="EPZ32040.1"/>
    </source>
</evidence>
<organism evidence="1 3">
    <name type="scientific">Rozella allomycis (strain CSF55)</name>
    <dbReference type="NCBI Taxonomy" id="988480"/>
    <lineage>
        <taxon>Eukaryota</taxon>
        <taxon>Fungi</taxon>
        <taxon>Fungi incertae sedis</taxon>
        <taxon>Cryptomycota</taxon>
        <taxon>Cryptomycota incertae sedis</taxon>
        <taxon>Rozella</taxon>
    </lineage>
</organism>
<dbReference type="Proteomes" id="UP000030755">
    <property type="component" value="Unassembled WGS sequence"/>
</dbReference>
<reference evidence="4" key="2">
    <citation type="journal article" date="2018" name="Nat. Microbiol.">
        <title>Leveraging single-cell genomics to expand the fungal tree of life.</title>
        <authorList>
            <person name="Ahrendt S.R."/>
            <person name="Quandt C.A."/>
            <person name="Ciobanu D."/>
            <person name="Clum A."/>
            <person name="Salamov A."/>
            <person name="Andreopoulos B."/>
            <person name="Cheng J.F."/>
            <person name="Woyke T."/>
            <person name="Pelin A."/>
            <person name="Henrissat B."/>
            <person name="Reynolds N.K."/>
            <person name="Benny G.L."/>
            <person name="Smith M.E."/>
            <person name="James T.Y."/>
            <person name="Grigoriev I.V."/>
        </authorList>
    </citation>
    <scope>NUCLEOTIDE SEQUENCE [LARGE SCALE GENOMIC DNA]</scope>
    <source>
        <strain evidence="4">CSF55</strain>
    </source>
</reference>
<protein>
    <submittedName>
        <fullName evidence="1">Uncharacterized protein</fullName>
    </submittedName>
</protein>
<evidence type="ECO:0000313" key="3">
    <source>
        <dbReference type="Proteomes" id="UP000030755"/>
    </source>
</evidence>
<dbReference type="AlphaFoldDB" id="A0A075ATJ0"/>
<gene>
    <name evidence="1" type="ORF">O9G_004870</name>
    <name evidence="2" type="ORF">ROZALSC1DRAFT_28625</name>
</gene>
<proteinExistence type="predicted"/>
<dbReference type="Proteomes" id="UP000281549">
    <property type="component" value="Unassembled WGS sequence"/>
</dbReference>
<evidence type="ECO:0000313" key="2">
    <source>
        <dbReference type="EMBL" id="RKP19823.1"/>
    </source>
</evidence>
<evidence type="ECO:0000313" key="4">
    <source>
        <dbReference type="Proteomes" id="UP000281549"/>
    </source>
</evidence>
<name>A0A075ATJ0_ROZAC</name>
<feature type="non-terminal residue" evidence="1">
    <location>
        <position position="313"/>
    </location>
</feature>
<dbReference type="EMBL" id="KE561193">
    <property type="protein sequence ID" value="EPZ32040.1"/>
    <property type="molecule type" value="Genomic_DNA"/>
</dbReference>
<reference evidence="1 3" key="1">
    <citation type="journal article" date="2013" name="Curr. Biol.">
        <title>Shared signatures of parasitism and phylogenomics unite Cryptomycota and microsporidia.</title>
        <authorList>
            <person name="James T.Y."/>
            <person name="Pelin A."/>
            <person name="Bonen L."/>
            <person name="Ahrendt S."/>
            <person name="Sain D."/>
            <person name="Corradi N."/>
            <person name="Stajich J.E."/>
        </authorList>
    </citation>
    <scope>NUCLEOTIDE SEQUENCE [LARGE SCALE GENOMIC DNA]</scope>
    <source>
        <strain evidence="1">CSF55</strain>
        <strain evidence="1">CSF55</strain>
    </source>
</reference>
<sequence>MSTNHDKDIISQLEKVCLEEFPVRPLAKNENYRLPPVSRLWEKDYAIEQKKINEPGKQEKREYGLENMKKMEKMNSTNLEYIPNNLNKENLKTDLPKTVVPTVVEYEVVLKECLKGTRTVRSCGTGYEDLKGIQERTNKVIRRVKEEEKKEKEMKIEMIDELLKGREEKKKDAFEVLMERYAIDREKNENNGIELALGLTNDIERTSPRSNLDLESSGDKIASVLIDDWINEVSDKVLENKCDAMKSEIYSRLSSSVEFSDSEIVDYQVIHALRNLTTKKDKIISKKEKINFQRKNFIGASKTIPISVNHFVG</sequence>
<keyword evidence="3" id="KW-1185">Reference proteome</keyword>
<accession>A0A075ATJ0</accession>
<reference evidence="2" key="3">
    <citation type="submission" date="2018-08" db="EMBL/GenBank/DDBJ databases">
        <title>Leveraging single-cell genomics to expand the Fungal Tree of Life.</title>
        <authorList>
            <consortium name="DOE Joint Genome Institute"/>
            <person name="Ahrendt S.R."/>
            <person name="Quandt C.A."/>
            <person name="Ciobanu D."/>
            <person name="Clum A."/>
            <person name="Salamov A."/>
            <person name="Andreopoulos B."/>
            <person name="Cheng J.-F."/>
            <person name="Woyke T."/>
            <person name="Pelin A."/>
            <person name="Henrissat B."/>
            <person name="Reynolds N."/>
            <person name="Benny G.L."/>
            <person name="Smith M.E."/>
            <person name="James T.Y."/>
            <person name="Grigoriev I.V."/>
        </authorList>
    </citation>
    <scope>NUCLEOTIDE SEQUENCE</scope>
    <source>
        <strain evidence="2">CSF55</strain>
    </source>
</reference>